<reference evidence="1 2" key="1">
    <citation type="journal article" date="2016" name="Nat. Commun.">
        <title>Thousands of microbial genomes shed light on interconnected biogeochemical processes in an aquifer system.</title>
        <authorList>
            <person name="Anantharaman K."/>
            <person name="Brown C.T."/>
            <person name="Hug L.A."/>
            <person name="Sharon I."/>
            <person name="Castelle C.J."/>
            <person name="Probst A.J."/>
            <person name="Thomas B.C."/>
            <person name="Singh A."/>
            <person name="Wilkins M.J."/>
            <person name="Karaoz U."/>
            <person name="Brodie E.L."/>
            <person name="Williams K.H."/>
            <person name="Hubbard S.S."/>
            <person name="Banfield J.F."/>
        </authorList>
    </citation>
    <scope>NUCLEOTIDE SEQUENCE [LARGE SCALE GENOMIC DNA]</scope>
</reference>
<dbReference type="EMBL" id="MFTT01000006">
    <property type="protein sequence ID" value="OGI70499.1"/>
    <property type="molecule type" value="Genomic_DNA"/>
</dbReference>
<evidence type="ECO:0000313" key="2">
    <source>
        <dbReference type="Proteomes" id="UP000178059"/>
    </source>
</evidence>
<organism evidence="1 2">
    <name type="scientific">Candidatus Nomurabacteria bacterium RIFCSPHIGHO2_01_FULL_42_16</name>
    <dbReference type="NCBI Taxonomy" id="1801743"/>
    <lineage>
        <taxon>Bacteria</taxon>
        <taxon>Candidatus Nomuraibacteriota</taxon>
    </lineage>
</organism>
<name>A0A1F6VLT0_9BACT</name>
<sequence length="64" mass="7435">MNTINVSYDDLLKQALSIKNLKVRRIALNFLEAGKSHFEGLKKAREKMLNSHTVKMFQVYPKLN</sequence>
<protein>
    <submittedName>
        <fullName evidence="1">Uncharacterized protein</fullName>
    </submittedName>
</protein>
<dbReference type="STRING" id="1801743.A2824_03775"/>
<dbReference type="AlphaFoldDB" id="A0A1F6VLT0"/>
<proteinExistence type="predicted"/>
<comment type="caution">
    <text evidence="1">The sequence shown here is derived from an EMBL/GenBank/DDBJ whole genome shotgun (WGS) entry which is preliminary data.</text>
</comment>
<gene>
    <name evidence="1" type="ORF">A2824_03775</name>
</gene>
<accession>A0A1F6VLT0</accession>
<dbReference type="Proteomes" id="UP000178059">
    <property type="component" value="Unassembled WGS sequence"/>
</dbReference>
<evidence type="ECO:0000313" key="1">
    <source>
        <dbReference type="EMBL" id="OGI70499.1"/>
    </source>
</evidence>